<evidence type="ECO:0000313" key="6">
    <source>
        <dbReference type="Proteomes" id="UP000245539"/>
    </source>
</evidence>
<dbReference type="GO" id="GO:0016747">
    <property type="term" value="F:acyltransferase activity, transferring groups other than amino-acyl groups"/>
    <property type="evidence" value="ECO:0007669"/>
    <property type="project" value="InterPro"/>
</dbReference>
<organism evidence="5 6">
    <name type="scientific">Leucothrix pacifica</name>
    <dbReference type="NCBI Taxonomy" id="1247513"/>
    <lineage>
        <taxon>Bacteria</taxon>
        <taxon>Pseudomonadati</taxon>
        <taxon>Pseudomonadota</taxon>
        <taxon>Gammaproteobacteria</taxon>
        <taxon>Thiotrichales</taxon>
        <taxon>Thiotrichaceae</taxon>
        <taxon>Leucothrix</taxon>
    </lineage>
</organism>
<dbReference type="AlphaFoldDB" id="A0A317C2F7"/>
<dbReference type="PANTHER" id="PTHR43792">
    <property type="entry name" value="GNAT FAMILY, PUTATIVE (AFU_ORTHOLOGUE AFUA_3G00765)-RELATED-RELATED"/>
    <property type="match status" value="1"/>
</dbReference>
<evidence type="ECO:0000256" key="1">
    <source>
        <dbReference type="ARBA" id="ARBA00022679"/>
    </source>
</evidence>
<evidence type="ECO:0000256" key="2">
    <source>
        <dbReference type="ARBA" id="ARBA00023315"/>
    </source>
</evidence>
<dbReference type="InterPro" id="IPR016181">
    <property type="entry name" value="Acyl_CoA_acyltransferase"/>
</dbReference>
<accession>A0A317C2F7</accession>
<comment type="similarity">
    <text evidence="3">Belongs to the acetyltransferase family. RimJ subfamily.</text>
</comment>
<evidence type="ECO:0000313" key="5">
    <source>
        <dbReference type="EMBL" id="PWQ92804.1"/>
    </source>
</evidence>
<proteinExistence type="inferred from homology"/>
<keyword evidence="6" id="KW-1185">Reference proteome</keyword>
<reference evidence="5 6" key="1">
    <citation type="submission" date="2018-05" db="EMBL/GenBank/DDBJ databases">
        <title>Leucothrix arctica sp. nov., isolated from Arctic seawater.</title>
        <authorList>
            <person name="Choi A."/>
            <person name="Baek K."/>
        </authorList>
    </citation>
    <scope>NUCLEOTIDE SEQUENCE [LARGE SCALE GENOMIC DNA]</scope>
    <source>
        <strain evidence="5 6">JCM 18388</strain>
    </source>
</reference>
<dbReference type="SUPFAM" id="SSF55729">
    <property type="entry name" value="Acyl-CoA N-acyltransferases (Nat)"/>
    <property type="match status" value="1"/>
</dbReference>
<gene>
    <name evidence="5" type="ORF">DKW60_19540</name>
</gene>
<evidence type="ECO:0000256" key="3">
    <source>
        <dbReference type="ARBA" id="ARBA00038502"/>
    </source>
</evidence>
<dbReference type="PROSITE" id="PS51186">
    <property type="entry name" value="GNAT"/>
    <property type="match status" value="1"/>
</dbReference>
<keyword evidence="1 5" id="KW-0808">Transferase</keyword>
<dbReference type="Gene3D" id="3.40.630.30">
    <property type="match status" value="1"/>
</dbReference>
<dbReference type="InterPro" id="IPR000182">
    <property type="entry name" value="GNAT_dom"/>
</dbReference>
<evidence type="ECO:0000259" key="4">
    <source>
        <dbReference type="PROSITE" id="PS51186"/>
    </source>
</evidence>
<dbReference type="PANTHER" id="PTHR43792:SF8">
    <property type="entry name" value="[RIBOSOMAL PROTEIN US5]-ALANINE N-ACETYLTRANSFERASE"/>
    <property type="match status" value="1"/>
</dbReference>
<dbReference type="EMBL" id="QGKM01000076">
    <property type="protein sequence ID" value="PWQ92804.1"/>
    <property type="molecule type" value="Genomic_DNA"/>
</dbReference>
<sequence length="180" mass="19857">MNNQEQPSLKTTGYYLRPFRADDADTVQLLAADKRISEMVSNIPHPYPEGAALAWINSHRPAWDERSQASFAIVDKANHQLLGAIGLSIKPADNGLTEAEVGYWLGVEYWGRGIVSEACQRIVKFGLDELALDRICARRLSANPASGRVLEKAGFRHTGTAEGSCGDKFTSLDYYEILKS</sequence>
<protein>
    <submittedName>
        <fullName evidence="5">N-acetyltransferase</fullName>
    </submittedName>
</protein>
<keyword evidence="2" id="KW-0012">Acyltransferase</keyword>
<feature type="domain" description="N-acetyltransferase" evidence="4">
    <location>
        <begin position="27"/>
        <end position="180"/>
    </location>
</feature>
<dbReference type="InterPro" id="IPR051531">
    <property type="entry name" value="N-acetyltransferase"/>
</dbReference>
<name>A0A317C2F7_9GAMM</name>
<dbReference type="Pfam" id="PF13302">
    <property type="entry name" value="Acetyltransf_3"/>
    <property type="match status" value="1"/>
</dbReference>
<comment type="caution">
    <text evidence="5">The sequence shown here is derived from an EMBL/GenBank/DDBJ whole genome shotgun (WGS) entry which is preliminary data.</text>
</comment>
<dbReference type="Proteomes" id="UP000245539">
    <property type="component" value="Unassembled WGS sequence"/>
</dbReference>
<dbReference type="OrthoDB" id="9801656at2"/>
<dbReference type="RefSeq" id="WP_109839354.1">
    <property type="nucleotide sequence ID" value="NZ_QGKM01000076.1"/>
</dbReference>